<dbReference type="InterPro" id="IPR002023">
    <property type="entry name" value="NuoE-like"/>
</dbReference>
<proteinExistence type="inferred from homology"/>
<keyword evidence="3 7" id="KW-0479">Metal-binding</keyword>
<keyword evidence="5 7" id="KW-0411">Iron-sulfur</keyword>
<dbReference type="RefSeq" id="WP_151071225.1">
    <property type="nucleotide sequence ID" value="NZ_CP032519.1"/>
</dbReference>
<dbReference type="Gene3D" id="3.40.30.10">
    <property type="entry name" value="Glutaredoxin"/>
    <property type="match status" value="1"/>
</dbReference>
<evidence type="ECO:0000256" key="4">
    <source>
        <dbReference type="ARBA" id="ARBA00023004"/>
    </source>
</evidence>
<dbReference type="InterPro" id="IPR041921">
    <property type="entry name" value="NuoE_N"/>
</dbReference>
<dbReference type="InterPro" id="IPR036249">
    <property type="entry name" value="Thioredoxin-like_sf"/>
</dbReference>
<name>A0A5P3VKJ0_9BURK</name>
<protein>
    <submittedName>
        <fullName evidence="8">Formate dehydrogenase subunit gamma</fullName>
    </submittedName>
</protein>
<feature type="binding site" evidence="7">
    <location>
        <position position="126"/>
    </location>
    <ligand>
        <name>[2Fe-2S] cluster</name>
        <dbReference type="ChEBI" id="CHEBI:190135"/>
    </ligand>
</feature>
<dbReference type="Gene3D" id="1.10.10.1590">
    <property type="entry name" value="NADH-quinone oxidoreductase subunit E"/>
    <property type="match status" value="1"/>
</dbReference>
<sequence>MPDTAPNAQACAAAIDAIVAARQDMPGALLRILHEIQDTQGHIPEAAVPVIARALNLSRAEVHGVITFYHHFRQQPAGRHVIQVCRAEACQAVGAEALAEHATRSLGCGFHETSADGAVTLEPVYCLGQCACGPAVMVGERLHGYVDAKRFDALVRSLREAQAANETAEVQA</sequence>
<evidence type="ECO:0000256" key="7">
    <source>
        <dbReference type="PIRSR" id="PIRSR000216-1"/>
    </source>
</evidence>
<evidence type="ECO:0000256" key="1">
    <source>
        <dbReference type="ARBA" id="ARBA00010643"/>
    </source>
</evidence>
<reference evidence="8 9" key="1">
    <citation type="submission" date="2018-09" db="EMBL/GenBank/DDBJ databases">
        <title>Complete genome sequence of Cupriavidus oxalaticus T2, a bacterium capable of phenol tolerance and degradation.</title>
        <authorList>
            <person name="Yan J."/>
        </authorList>
    </citation>
    <scope>NUCLEOTIDE SEQUENCE [LARGE SCALE GENOMIC DNA]</scope>
    <source>
        <strain evidence="8 9">T2</strain>
    </source>
</reference>
<dbReference type="Proteomes" id="UP000325743">
    <property type="component" value="Chromosome 2"/>
</dbReference>
<keyword evidence="2 7" id="KW-0001">2Fe-2S</keyword>
<comment type="cofactor">
    <cofactor evidence="7">
        <name>[2Fe-2S] cluster</name>
        <dbReference type="ChEBI" id="CHEBI:190135"/>
    </cofactor>
    <text evidence="7">Binds 1 [2Fe-2S] cluster.</text>
</comment>
<dbReference type="Pfam" id="PF01257">
    <property type="entry name" value="2Fe-2S_thioredx"/>
    <property type="match status" value="1"/>
</dbReference>
<evidence type="ECO:0000313" key="8">
    <source>
        <dbReference type="EMBL" id="QEZ45761.1"/>
    </source>
</evidence>
<feature type="binding site" evidence="7">
    <location>
        <position position="85"/>
    </location>
    <ligand>
        <name>[2Fe-2S] cluster</name>
        <dbReference type="ChEBI" id="CHEBI:190135"/>
    </ligand>
</feature>
<dbReference type="SUPFAM" id="SSF52833">
    <property type="entry name" value="Thioredoxin-like"/>
    <property type="match status" value="1"/>
</dbReference>
<evidence type="ECO:0000256" key="5">
    <source>
        <dbReference type="ARBA" id="ARBA00023014"/>
    </source>
</evidence>
<feature type="binding site" evidence="7">
    <location>
        <position position="90"/>
    </location>
    <ligand>
        <name>[2Fe-2S] cluster</name>
        <dbReference type="ChEBI" id="CHEBI:190135"/>
    </ligand>
</feature>
<dbReference type="InterPro" id="IPR028431">
    <property type="entry name" value="NADP_DH_HndA-like"/>
</dbReference>
<feature type="binding site" evidence="7">
    <location>
        <position position="130"/>
    </location>
    <ligand>
        <name>[2Fe-2S] cluster</name>
        <dbReference type="ChEBI" id="CHEBI:190135"/>
    </ligand>
</feature>
<dbReference type="PIRSF" id="PIRSF000216">
    <property type="entry name" value="NADH_DH_24kDa"/>
    <property type="match status" value="1"/>
</dbReference>
<keyword evidence="4 7" id="KW-0408">Iron</keyword>
<evidence type="ECO:0000256" key="3">
    <source>
        <dbReference type="ARBA" id="ARBA00022723"/>
    </source>
</evidence>
<dbReference type="NCBIfam" id="NF004638">
    <property type="entry name" value="PRK05988.1"/>
    <property type="match status" value="1"/>
</dbReference>
<dbReference type="AlphaFoldDB" id="A0A5P3VKJ0"/>
<dbReference type="GO" id="GO:0051537">
    <property type="term" value="F:2 iron, 2 sulfur cluster binding"/>
    <property type="evidence" value="ECO:0007669"/>
    <property type="project" value="UniProtKB-KW"/>
</dbReference>
<evidence type="ECO:0000256" key="6">
    <source>
        <dbReference type="ARBA" id="ARBA00034078"/>
    </source>
</evidence>
<evidence type="ECO:0000313" key="9">
    <source>
        <dbReference type="Proteomes" id="UP000325743"/>
    </source>
</evidence>
<dbReference type="GO" id="GO:0016491">
    <property type="term" value="F:oxidoreductase activity"/>
    <property type="evidence" value="ECO:0007669"/>
    <property type="project" value="InterPro"/>
</dbReference>
<dbReference type="PROSITE" id="PS01099">
    <property type="entry name" value="COMPLEX1_24K"/>
    <property type="match status" value="1"/>
</dbReference>
<dbReference type="PANTHER" id="PTHR43342">
    <property type="entry name" value="NADH-QUINONE OXIDOREDUCTASE, E SUBUNIT"/>
    <property type="match status" value="1"/>
</dbReference>
<dbReference type="EMBL" id="CP032519">
    <property type="protein sequence ID" value="QEZ45761.1"/>
    <property type="molecule type" value="Genomic_DNA"/>
</dbReference>
<organism evidence="8 9">
    <name type="scientific">Cupriavidus oxalaticus</name>
    <dbReference type="NCBI Taxonomy" id="96344"/>
    <lineage>
        <taxon>Bacteria</taxon>
        <taxon>Pseudomonadati</taxon>
        <taxon>Pseudomonadota</taxon>
        <taxon>Betaproteobacteria</taxon>
        <taxon>Burkholderiales</taxon>
        <taxon>Burkholderiaceae</taxon>
        <taxon>Cupriavidus</taxon>
    </lineage>
</organism>
<gene>
    <name evidence="8" type="ORF">D2917_15685</name>
</gene>
<dbReference type="CDD" id="cd03081">
    <property type="entry name" value="TRX_Fd_NuoE_FDH_gamma"/>
    <property type="match status" value="1"/>
</dbReference>
<evidence type="ECO:0000256" key="2">
    <source>
        <dbReference type="ARBA" id="ARBA00022714"/>
    </source>
</evidence>
<accession>A0A5P3VKJ0</accession>
<comment type="cofactor">
    <cofactor evidence="6">
        <name>[2Fe-2S] cluster</name>
        <dbReference type="ChEBI" id="CHEBI:190135"/>
    </cofactor>
</comment>
<dbReference type="GO" id="GO:0046872">
    <property type="term" value="F:metal ion binding"/>
    <property type="evidence" value="ECO:0007669"/>
    <property type="project" value="UniProtKB-KW"/>
</dbReference>
<dbReference type="PANTHER" id="PTHR43342:SF1">
    <property type="entry name" value="BIFURCATING [FEFE] HYDROGENASE GAMMA SUBUNIT"/>
    <property type="match status" value="1"/>
</dbReference>
<comment type="similarity">
    <text evidence="1">Belongs to the complex I 24 kDa subunit family.</text>
</comment>